<evidence type="ECO:0000256" key="1">
    <source>
        <dbReference type="SAM" id="SignalP"/>
    </source>
</evidence>
<protein>
    <submittedName>
        <fullName evidence="2">DUF3833 family protein</fullName>
    </submittedName>
</protein>
<dbReference type="PROSITE" id="PS51257">
    <property type="entry name" value="PROKAR_LIPOPROTEIN"/>
    <property type="match status" value="1"/>
</dbReference>
<feature type="chain" id="PRO_5032994102" evidence="1">
    <location>
        <begin position="24"/>
        <end position="179"/>
    </location>
</feature>
<dbReference type="InterPro" id="IPR024409">
    <property type="entry name" value="DUF3833"/>
</dbReference>
<evidence type="ECO:0000313" key="2">
    <source>
        <dbReference type="EMBL" id="QPG06246.1"/>
    </source>
</evidence>
<dbReference type="RefSeq" id="WP_195811323.1">
    <property type="nucleotide sequence ID" value="NZ_CP064795.1"/>
</dbReference>
<evidence type="ECO:0000313" key="3">
    <source>
        <dbReference type="Proteomes" id="UP000595095"/>
    </source>
</evidence>
<keyword evidence="1" id="KW-0732">Signal</keyword>
<accession>A0A7S9HDG8</accession>
<dbReference type="KEGG" id="smaa:IT774_03295"/>
<organism evidence="2 3">
    <name type="scientific">Salinimonas marina</name>
    <dbReference type="NCBI Taxonomy" id="2785918"/>
    <lineage>
        <taxon>Bacteria</taxon>
        <taxon>Pseudomonadati</taxon>
        <taxon>Pseudomonadota</taxon>
        <taxon>Gammaproteobacteria</taxon>
        <taxon>Alteromonadales</taxon>
        <taxon>Alteromonadaceae</taxon>
        <taxon>Alteromonas/Salinimonas group</taxon>
        <taxon>Salinimonas</taxon>
    </lineage>
</organism>
<keyword evidence="3" id="KW-1185">Reference proteome</keyword>
<feature type="signal peptide" evidence="1">
    <location>
        <begin position="1"/>
        <end position="23"/>
    </location>
</feature>
<dbReference type="AlphaFoldDB" id="A0A7S9HDG8"/>
<gene>
    <name evidence="2" type="ORF">IT774_03295</name>
</gene>
<name>A0A7S9HDG8_9ALTE</name>
<sequence length="179" mass="19791">MKHTLLAISAAGCLAFLGGCAGAPEGPAYEQVQPQLDIQQFFTGDVKAWGIAQNWSGEVVQRFKVDINGRMEGDTLIMDETFDYGVGEGPAQRTWKITLKGDNAYTGRAGDVDGPATGISYGNAFNFQYEMDLPVDDTTYMVSFDDWFFAFDDTTLMNRSYIKKFGVVVAEVTIFMQKQ</sequence>
<dbReference type="Proteomes" id="UP000595095">
    <property type="component" value="Chromosome"/>
</dbReference>
<dbReference type="EMBL" id="CP064795">
    <property type="protein sequence ID" value="QPG06246.1"/>
    <property type="molecule type" value="Genomic_DNA"/>
</dbReference>
<proteinExistence type="predicted"/>
<dbReference type="Pfam" id="PF12915">
    <property type="entry name" value="DUF3833"/>
    <property type="match status" value="1"/>
</dbReference>
<reference evidence="2 3" key="1">
    <citation type="submission" date="2020-11" db="EMBL/GenBank/DDBJ databases">
        <title>Complete genome sequence for Salinimonas sp. strain G2-b.</title>
        <authorList>
            <person name="Park S.-J."/>
        </authorList>
    </citation>
    <scope>NUCLEOTIDE SEQUENCE [LARGE SCALE GENOMIC DNA]</scope>
    <source>
        <strain evidence="2 3">G2-b</strain>
    </source>
</reference>